<gene>
    <name evidence="1" type="ORF">SASPL_154785</name>
</gene>
<dbReference type="PANTHER" id="PTHR34543">
    <property type="entry name" value="PROTEIN ABA DEFICIENT 4, CHLOROPLASTIC"/>
    <property type="match status" value="1"/>
</dbReference>
<dbReference type="Pfam" id="PF14108">
    <property type="entry name" value="ABA4-like"/>
    <property type="match status" value="1"/>
</dbReference>
<dbReference type="PANTHER" id="PTHR34543:SF1">
    <property type="entry name" value="PROTEIN ABA DEFICIENT 4, CHLOROPLASTIC"/>
    <property type="match status" value="1"/>
</dbReference>
<comment type="caution">
    <text evidence="1">The sequence shown here is derived from an EMBL/GenBank/DDBJ whole genome shotgun (WGS) entry which is preliminary data.</text>
</comment>
<dbReference type="InterPro" id="IPR025461">
    <property type="entry name" value="ABA4-like"/>
</dbReference>
<protein>
    <submittedName>
        <fullName evidence="1">Uncharacterized protein</fullName>
    </submittedName>
</protein>
<evidence type="ECO:0000313" key="1">
    <source>
        <dbReference type="EMBL" id="KAG6385902.1"/>
    </source>
</evidence>
<evidence type="ECO:0000313" key="2">
    <source>
        <dbReference type="Proteomes" id="UP000298416"/>
    </source>
</evidence>
<proteinExistence type="predicted"/>
<dbReference type="EMBL" id="PNBA02000022">
    <property type="protein sequence ID" value="KAG6385902.1"/>
    <property type="molecule type" value="Genomic_DNA"/>
</dbReference>
<organism evidence="1">
    <name type="scientific">Salvia splendens</name>
    <name type="common">Scarlet sage</name>
    <dbReference type="NCBI Taxonomy" id="180675"/>
    <lineage>
        <taxon>Eukaryota</taxon>
        <taxon>Viridiplantae</taxon>
        <taxon>Streptophyta</taxon>
        <taxon>Embryophyta</taxon>
        <taxon>Tracheophyta</taxon>
        <taxon>Spermatophyta</taxon>
        <taxon>Magnoliopsida</taxon>
        <taxon>eudicotyledons</taxon>
        <taxon>Gunneridae</taxon>
        <taxon>Pentapetalae</taxon>
        <taxon>asterids</taxon>
        <taxon>lamiids</taxon>
        <taxon>Lamiales</taxon>
        <taxon>Lamiaceae</taxon>
        <taxon>Nepetoideae</taxon>
        <taxon>Mentheae</taxon>
        <taxon>Salviinae</taxon>
        <taxon>Salvia</taxon>
        <taxon>Salvia subgen. Calosphace</taxon>
        <taxon>core Calosphace</taxon>
    </lineage>
</organism>
<keyword evidence="2" id="KW-1185">Reference proteome</keyword>
<reference evidence="1" key="1">
    <citation type="submission" date="2018-01" db="EMBL/GenBank/DDBJ databases">
        <authorList>
            <person name="Mao J.F."/>
        </authorList>
    </citation>
    <scope>NUCLEOTIDE SEQUENCE</scope>
    <source>
        <strain evidence="1">Huo1</strain>
        <tissue evidence="1">Leaf</tissue>
    </source>
</reference>
<dbReference type="AlphaFoldDB" id="A0A8X8YYS4"/>
<dbReference type="Proteomes" id="UP000298416">
    <property type="component" value="Unassembled WGS sequence"/>
</dbReference>
<sequence length="159" mass="17453">MALSSGFFTPQVCASFKVERRRVGWCNSMISQKFGPSLRIRSKKLQMFGQSCGSEVNRNNGWSFLSGRMILTPPKLGTNVCLRKASPVYASLVPCSQIASNAFTLGTAAVLPFYTLMVVAPQSEFTKKIVGSSLPYMALGHLYAYLLYLSSSYTNTIPN</sequence>
<name>A0A8X8YYS4_SALSN</name>
<reference evidence="1" key="2">
    <citation type="submission" date="2020-08" db="EMBL/GenBank/DDBJ databases">
        <title>Plant Genome Project.</title>
        <authorList>
            <person name="Zhang R.-G."/>
        </authorList>
    </citation>
    <scope>NUCLEOTIDE SEQUENCE</scope>
    <source>
        <strain evidence="1">Huo1</strain>
        <tissue evidence="1">Leaf</tissue>
    </source>
</reference>
<accession>A0A8X8YYS4</accession>